<accession>A0A0R3QJM0</accession>
<keyword evidence="3" id="KW-1185">Reference proteome</keyword>
<dbReference type="AlphaFoldDB" id="A0A0R3QJM0"/>
<keyword evidence="1" id="KW-0812">Transmembrane</keyword>
<feature type="transmembrane region" description="Helical" evidence="1">
    <location>
        <begin position="12"/>
        <end position="29"/>
    </location>
</feature>
<name>A0A0R3QJM0_9BILA</name>
<proteinExistence type="predicted"/>
<evidence type="ECO:0000313" key="4">
    <source>
        <dbReference type="WBParaSite" id="BTMF_0000774801-mRNA-1"/>
    </source>
</evidence>
<keyword evidence="1" id="KW-1133">Transmembrane helix</keyword>
<dbReference type="Proteomes" id="UP000280834">
    <property type="component" value="Unassembled WGS sequence"/>
</dbReference>
<protein>
    <submittedName>
        <fullName evidence="4">Secreted protein</fullName>
    </submittedName>
</protein>
<sequence length="84" mass="9810">MEYNYSRMVRIFRAVTVVVAMCAISQTIARLKNSKRFFGRYSVPLELFLHMSSEFNGEYGMIVYMMIFIDSLIPGLVRSELQIE</sequence>
<evidence type="ECO:0000256" key="1">
    <source>
        <dbReference type="SAM" id="Phobius"/>
    </source>
</evidence>
<feature type="transmembrane region" description="Helical" evidence="1">
    <location>
        <begin position="59"/>
        <end position="77"/>
    </location>
</feature>
<reference evidence="2 3" key="2">
    <citation type="submission" date="2018-11" db="EMBL/GenBank/DDBJ databases">
        <authorList>
            <consortium name="Pathogen Informatics"/>
        </authorList>
    </citation>
    <scope>NUCLEOTIDE SEQUENCE [LARGE SCALE GENOMIC DNA]</scope>
</reference>
<organism evidence="4">
    <name type="scientific">Brugia timori</name>
    <dbReference type="NCBI Taxonomy" id="42155"/>
    <lineage>
        <taxon>Eukaryota</taxon>
        <taxon>Metazoa</taxon>
        <taxon>Ecdysozoa</taxon>
        <taxon>Nematoda</taxon>
        <taxon>Chromadorea</taxon>
        <taxon>Rhabditida</taxon>
        <taxon>Spirurina</taxon>
        <taxon>Spiruromorpha</taxon>
        <taxon>Filarioidea</taxon>
        <taxon>Onchocercidae</taxon>
        <taxon>Brugia</taxon>
    </lineage>
</organism>
<evidence type="ECO:0000313" key="2">
    <source>
        <dbReference type="EMBL" id="VDO20274.1"/>
    </source>
</evidence>
<evidence type="ECO:0000313" key="3">
    <source>
        <dbReference type="Proteomes" id="UP000280834"/>
    </source>
</evidence>
<keyword evidence="1" id="KW-0472">Membrane</keyword>
<dbReference type="EMBL" id="UZAG01015438">
    <property type="protein sequence ID" value="VDO20274.1"/>
    <property type="molecule type" value="Genomic_DNA"/>
</dbReference>
<reference evidence="4" key="1">
    <citation type="submission" date="2017-02" db="UniProtKB">
        <authorList>
            <consortium name="WormBaseParasite"/>
        </authorList>
    </citation>
    <scope>IDENTIFICATION</scope>
</reference>
<gene>
    <name evidence="2" type="ORF">BTMF_LOCUS5862</name>
</gene>
<dbReference type="WBParaSite" id="BTMF_0000774801-mRNA-1">
    <property type="protein sequence ID" value="BTMF_0000774801-mRNA-1"/>
    <property type="gene ID" value="BTMF_0000774801"/>
</dbReference>